<dbReference type="Proteomes" id="UP000193380">
    <property type="component" value="Chromosome 7"/>
</dbReference>
<feature type="region of interest" description="Disordered" evidence="5">
    <location>
        <begin position="273"/>
        <end position="306"/>
    </location>
</feature>
<feature type="compositionally biased region" description="Basic and acidic residues" evidence="5">
    <location>
        <begin position="334"/>
        <end position="350"/>
    </location>
</feature>
<feature type="region of interest" description="Disordered" evidence="5">
    <location>
        <begin position="223"/>
        <end position="261"/>
    </location>
</feature>
<dbReference type="GO" id="GO:0046872">
    <property type="term" value="F:metal ion binding"/>
    <property type="evidence" value="ECO:0007669"/>
    <property type="project" value="UniProtKB-KW"/>
</dbReference>
<evidence type="ECO:0000256" key="1">
    <source>
        <dbReference type="ARBA" id="ARBA00022723"/>
    </source>
</evidence>
<name>A0A060XM03_ONCMY</name>
<proteinExistence type="predicted"/>
<dbReference type="PROSITE" id="PS50023">
    <property type="entry name" value="LIM_DOMAIN_2"/>
    <property type="match status" value="1"/>
</dbReference>
<evidence type="ECO:0000313" key="7">
    <source>
        <dbReference type="EMBL" id="CDQ80643.1"/>
    </source>
</evidence>
<dbReference type="Pfam" id="PF00412">
    <property type="entry name" value="LIM"/>
    <property type="match status" value="1"/>
</dbReference>
<protein>
    <recommendedName>
        <fullName evidence="6">LIM zinc-binding domain-containing protein</fullName>
    </recommendedName>
</protein>
<gene>
    <name evidence="7" type="ORF">GSONMT00000424001</name>
</gene>
<evidence type="ECO:0000313" key="8">
    <source>
        <dbReference type="Proteomes" id="UP000193380"/>
    </source>
</evidence>
<dbReference type="SMART" id="SM00132">
    <property type="entry name" value="LIM"/>
    <property type="match status" value="1"/>
</dbReference>
<dbReference type="FunFam" id="2.10.110.10:FF:000002">
    <property type="entry name" value="LIM domain and actin-binding 1"/>
    <property type="match status" value="1"/>
</dbReference>
<evidence type="ECO:0000259" key="6">
    <source>
        <dbReference type="PROSITE" id="PS50023"/>
    </source>
</evidence>
<feature type="compositionally biased region" description="Low complexity" evidence="5">
    <location>
        <begin position="161"/>
        <end position="172"/>
    </location>
</feature>
<keyword evidence="1 4" id="KW-0479">Metal-binding</keyword>
<feature type="compositionally biased region" description="Polar residues" evidence="5">
    <location>
        <begin position="244"/>
        <end position="261"/>
    </location>
</feature>
<feature type="compositionally biased region" description="Basic and acidic residues" evidence="5">
    <location>
        <begin position="361"/>
        <end position="378"/>
    </location>
</feature>
<sequence length="619" mass="69192">MAVPVEAATEDLLKSFHQSWAESESVFQNLGFSVSEQRTSQIVTHQQETVVTENSSSRVRTVYGRVYPMECLVADKHNFHKSCFRCEHCSGKLSLGNYASLHGRMYCKPHFKQLFKSKGNYDEGFGQKPHKDLWSAKNQEYSIENEKTKLKSLSPEKLDSRNSTARSSVSSTKIEVPPPQEKEVNKSQDENKKPTSKIAVVWPPQNDSPKKVFMMEDEVKLVKPSWPPQDSSPQTDTDAHKSQINEPSLNDSPAIKTQNCSQETAWESAVVTVETPAEKKDLTTPVDLVEVTESTPTHEPPRDGGIEVAGKVEANVEVTREVNEEGAVESGNVTEKDEKESGEKVEDVRVNGHSGEAEAENPYKEEKEKPEKVNGSEEVKVKVTVIDGEASGEPAVNANSNNNNNGLLLFDHEPMFKMLDDYKTEERDLILQSTEPAAAESDFKEGIFGDEELKWMPTDVLDMAQRDDAFVPMGAKCMEAIDDSLDEHVFTEATQSTFSFEAEPKISTSSFLEDIFAGLDNSSILLSDFKSDLFSESVSERPLVSSLDDLLDFGMESRGNTDKPKDGWKGDEQLDSFAMKDVCAQGESSMLWKDDYDSLSVEEQIKRNRYYDEDDSDNS</sequence>
<dbReference type="EMBL" id="FR905633">
    <property type="protein sequence ID" value="CDQ80643.1"/>
    <property type="molecule type" value="Genomic_DNA"/>
</dbReference>
<feature type="compositionally biased region" description="Basic and acidic residues" evidence="5">
    <location>
        <begin position="145"/>
        <end position="160"/>
    </location>
</feature>
<dbReference type="PaxDb" id="8022-A0A060XM03"/>
<accession>A0A060XM03</accession>
<dbReference type="InterPro" id="IPR001781">
    <property type="entry name" value="Znf_LIM"/>
</dbReference>
<keyword evidence="2 4" id="KW-0862">Zinc</keyword>
<keyword evidence="3 4" id="KW-0440">LIM domain</keyword>
<dbReference type="SUPFAM" id="SSF57716">
    <property type="entry name" value="Glucocorticoid receptor-like (DNA-binding domain)"/>
    <property type="match status" value="1"/>
</dbReference>
<dbReference type="CDD" id="cd09442">
    <property type="entry name" value="LIM_Eplin_like"/>
    <property type="match status" value="1"/>
</dbReference>
<evidence type="ECO:0000256" key="4">
    <source>
        <dbReference type="PROSITE-ProRule" id="PRU00125"/>
    </source>
</evidence>
<dbReference type="STRING" id="8022.A0A060XM03"/>
<dbReference type="AlphaFoldDB" id="A0A060XM03"/>
<feature type="region of interest" description="Disordered" evidence="5">
    <location>
        <begin position="320"/>
        <end position="378"/>
    </location>
</feature>
<reference evidence="7 8" key="1">
    <citation type="journal article" date="2014" name="Nat. Commun.">
        <title>The rainbow trout genome provides novel insights into evolution after whole-genome duplication in vertebrates.</title>
        <authorList>
            <person name="Berthelot C."/>
            <person name="Brunet F."/>
            <person name="Chalopin D."/>
            <person name="Juanchich A."/>
            <person name="Bernard M."/>
            <person name="Noel B."/>
            <person name="Bento P."/>
            <person name="Da Silva C."/>
            <person name="Labadie K."/>
            <person name="Alberti A."/>
            <person name="Aury J.M."/>
            <person name="Louis A."/>
            <person name="Dehais P."/>
            <person name="Bardou P."/>
            <person name="Montfort J."/>
            <person name="Klopp C."/>
            <person name="Cabau C."/>
            <person name="Gaspin C."/>
            <person name="Thorgaard G.H."/>
            <person name="Boussaha M."/>
            <person name="Quillet E."/>
            <person name="Guyomard R."/>
            <person name="Galiana D."/>
            <person name="Bobe J."/>
            <person name="Volff J.N."/>
            <person name="Genet C."/>
            <person name="Wincker P."/>
            <person name="Jaillon O."/>
            <person name="Roest Crollius H."/>
            <person name="Guiguen Y."/>
        </authorList>
    </citation>
    <scope>NUCLEOTIDE SEQUENCE [LARGE SCALE GENOMIC DNA]</scope>
</reference>
<dbReference type="Gene3D" id="2.10.110.10">
    <property type="entry name" value="Cysteine Rich Protein"/>
    <property type="match status" value="1"/>
</dbReference>
<evidence type="ECO:0000256" key="2">
    <source>
        <dbReference type="ARBA" id="ARBA00022833"/>
    </source>
</evidence>
<feature type="compositionally biased region" description="Basic and acidic residues" evidence="5">
    <location>
        <begin position="180"/>
        <end position="193"/>
    </location>
</feature>
<dbReference type="PANTHER" id="PTHR24206">
    <property type="entry name" value="OS06G0237300 PROTEIN"/>
    <property type="match status" value="1"/>
</dbReference>
<evidence type="ECO:0000256" key="5">
    <source>
        <dbReference type="SAM" id="MobiDB-lite"/>
    </source>
</evidence>
<feature type="region of interest" description="Disordered" evidence="5">
    <location>
        <begin position="145"/>
        <end position="211"/>
    </location>
</feature>
<organism evidence="7 8">
    <name type="scientific">Oncorhynchus mykiss</name>
    <name type="common">Rainbow trout</name>
    <name type="synonym">Salmo gairdneri</name>
    <dbReference type="NCBI Taxonomy" id="8022"/>
    <lineage>
        <taxon>Eukaryota</taxon>
        <taxon>Metazoa</taxon>
        <taxon>Chordata</taxon>
        <taxon>Craniata</taxon>
        <taxon>Vertebrata</taxon>
        <taxon>Euteleostomi</taxon>
        <taxon>Actinopterygii</taxon>
        <taxon>Neopterygii</taxon>
        <taxon>Teleostei</taxon>
        <taxon>Protacanthopterygii</taxon>
        <taxon>Salmoniformes</taxon>
        <taxon>Salmonidae</taxon>
        <taxon>Salmoninae</taxon>
        <taxon>Oncorhynchus</taxon>
    </lineage>
</organism>
<evidence type="ECO:0000256" key="3">
    <source>
        <dbReference type="ARBA" id="ARBA00023038"/>
    </source>
</evidence>
<feature type="domain" description="LIM zinc-binding" evidence="6">
    <location>
        <begin position="57"/>
        <end position="117"/>
    </location>
</feature>